<accession>A0A0G1XQL4</accession>
<reference evidence="1 2" key="1">
    <citation type="journal article" date="2015" name="Nature">
        <title>rRNA introns, odd ribosomes, and small enigmatic genomes across a large radiation of phyla.</title>
        <authorList>
            <person name="Brown C.T."/>
            <person name="Hug L.A."/>
            <person name="Thomas B.C."/>
            <person name="Sharon I."/>
            <person name="Castelle C.J."/>
            <person name="Singh A."/>
            <person name="Wilkins M.J."/>
            <person name="Williams K.H."/>
            <person name="Banfield J.F."/>
        </authorList>
    </citation>
    <scope>NUCLEOTIDE SEQUENCE [LARGE SCALE GENOMIC DNA]</scope>
</reference>
<dbReference type="EMBL" id="LCRH01000008">
    <property type="protein sequence ID" value="KKW33145.1"/>
    <property type="molecule type" value="Genomic_DNA"/>
</dbReference>
<comment type="caution">
    <text evidence="1">The sequence shown here is derived from an EMBL/GenBank/DDBJ whole genome shotgun (WGS) entry which is preliminary data.</text>
</comment>
<evidence type="ECO:0000313" key="2">
    <source>
        <dbReference type="Proteomes" id="UP000034054"/>
    </source>
</evidence>
<sequence>MSRVTTEDIFDFMDAIRARKGPISAEDLRALTDRRGGPIIPELPGHTVLEMRRLPNGSSTADCEHLTPVGQLIRMDPVTHRINKEPNIQVVGTYPQPDGSNVQVVKLSRAYCDRYAYRVLYYAYRVLYDGETLLEVPRDSCTSEPRNVVRSSEGVWYALRDKYVARLSEHHPSYVNGEEAKDLLTINGRLYLIQDGPYNRSRLQDHINECLGTEITGIILNTIPYKRWFTPEVGQEGFEEEPTDFGETYTYVGKVGGGSFETWIAQNFSPDIPELVIGPNWDHVSQTFRDPEHGLCYWATAEMYLYKVAFNPHG</sequence>
<evidence type="ECO:0000313" key="1">
    <source>
        <dbReference type="EMBL" id="KKW33145.1"/>
    </source>
</evidence>
<protein>
    <submittedName>
        <fullName evidence="1">Uncharacterized protein</fullName>
    </submittedName>
</protein>
<proteinExistence type="predicted"/>
<gene>
    <name evidence="1" type="ORF">UY76_C0008G0018</name>
</gene>
<dbReference type="Proteomes" id="UP000034054">
    <property type="component" value="Unassembled WGS sequence"/>
</dbReference>
<dbReference type="AlphaFoldDB" id="A0A0G1XQL4"/>
<name>A0A0G1XQL4_9BACT</name>
<organism evidence="1 2">
    <name type="scientific">Candidatus Uhrbacteria bacterium GW2011_GWA2_52_8d</name>
    <dbReference type="NCBI Taxonomy" id="1618979"/>
    <lineage>
        <taxon>Bacteria</taxon>
        <taxon>Candidatus Uhriibacteriota</taxon>
    </lineage>
</organism>